<dbReference type="InterPro" id="IPR009081">
    <property type="entry name" value="PP-bd_ACP"/>
</dbReference>
<comment type="caution">
    <text evidence="6">The sequence shown here is derived from an EMBL/GenBank/DDBJ whole genome shotgun (WGS) entry which is preliminary data.</text>
</comment>
<dbReference type="InterPro" id="IPR045851">
    <property type="entry name" value="AMP-bd_C_sf"/>
</dbReference>
<dbReference type="CDD" id="cd05930">
    <property type="entry name" value="A_NRPS"/>
    <property type="match status" value="1"/>
</dbReference>
<evidence type="ECO:0000256" key="2">
    <source>
        <dbReference type="ARBA" id="ARBA00006432"/>
    </source>
</evidence>
<organism evidence="6 7">
    <name type="scientific">Xanthomonas hortorum pv. hederae</name>
    <dbReference type="NCBI Taxonomy" id="453603"/>
    <lineage>
        <taxon>Bacteria</taxon>
        <taxon>Pseudomonadati</taxon>
        <taxon>Pseudomonadota</taxon>
        <taxon>Gammaproteobacteria</taxon>
        <taxon>Lysobacterales</taxon>
        <taxon>Lysobacteraceae</taxon>
        <taxon>Xanthomonas</taxon>
    </lineage>
</organism>
<dbReference type="NCBIfam" id="TIGR01733">
    <property type="entry name" value="AA-adenyl-dom"/>
    <property type="match status" value="1"/>
</dbReference>
<dbReference type="Proteomes" id="UP001140230">
    <property type="component" value="Unassembled WGS sequence"/>
</dbReference>
<dbReference type="GO" id="GO:0044550">
    <property type="term" value="P:secondary metabolite biosynthetic process"/>
    <property type="evidence" value="ECO:0007669"/>
    <property type="project" value="UniProtKB-ARBA"/>
</dbReference>
<dbReference type="RefSeq" id="WP_273664059.1">
    <property type="nucleotide sequence ID" value="NZ_CP168178.1"/>
</dbReference>
<feature type="domain" description="Carrier" evidence="5">
    <location>
        <begin position="990"/>
        <end position="1064"/>
    </location>
</feature>
<dbReference type="PROSITE" id="PS00455">
    <property type="entry name" value="AMP_BINDING"/>
    <property type="match status" value="1"/>
</dbReference>
<reference evidence="6" key="1">
    <citation type="journal article" date="2022" name="Phytopathology">
        <title>Whole genome sequencing-based tracing of a 2022 introduction and outbreak of Xanthomonas hortorum pv. pelargonii.</title>
        <authorList>
            <person name="Iruegas Bocardo F."/>
            <person name="Weisberg A.J."/>
            <person name="Riutta E.R."/>
            <person name="Kilday K.B."/>
            <person name="Bonkowski J.C."/>
            <person name="Creswell T.C."/>
            <person name="Daughtrey M."/>
            <person name="Rane K.K."/>
            <person name="Grunwald N.J."/>
            <person name="Chang J.H."/>
            <person name="Putnam M."/>
        </authorList>
    </citation>
    <scope>NUCLEOTIDE SEQUENCE</scope>
    <source>
        <strain evidence="6">22-338</strain>
    </source>
</reference>
<evidence type="ECO:0000313" key="6">
    <source>
        <dbReference type="EMBL" id="MDC8638252.1"/>
    </source>
</evidence>
<dbReference type="PANTHER" id="PTHR45527">
    <property type="entry name" value="NONRIBOSOMAL PEPTIDE SYNTHETASE"/>
    <property type="match status" value="1"/>
</dbReference>
<evidence type="ECO:0000259" key="5">
    <source>
        <dbReference type="PROSITE" id="PS50075"/>
    </source>
</evidence>
<dbReference type="Gene3D" id="3.30.300.30">
    <property type="match status" value="1"/>
</dbReference>
<keyword evidence="4" id="KW-0597">Phosphoprotein</keyword>
<dbReference type="InterPro" id="IPR036736">
    <property type="entry name" value="ACP-like_sf"/>
</dbReference>
<evidence type="ECO:0000313" key="7">
    <source>
        <dbReference type="Proteomes" id="UP001140230"/>
    </source>
</evidence>
<dbReference type="Pfam" id="PF00668">
    <property type="entry name" value="Condensation"/>
    <property type="match status" value="1"/>
</dbReference>
<dbReference type="Gene3D" id="3.30.559.30">
    <property type="entry name" value="Nonribosomal peptide synthetase, condensation domain"/>
    <property type="match status" value="1"/>
</dbReference>
<dbReference type="Pfam" id="PF00550">
    <property type="entry name" value="PP-binding"/>
    <property type="match status" value="1"/>
</dbReference>
<dbReference type="FunFam" id="3.30.300.30:FF:000010">
    <property type="entry name" value="Enterobactin synthetase component F"/>
    <property type="match status" value="1"/>
</dbReference>
<dbReference type="FunFam" id="1.10.1200.10:FF:000005">
    <property type="entry name" value="Nonribosomal peptide synthetase 1"/>
    <property type="match status" value="1"/>
</dbReference>
<dbReference type="InterPro" id="IPR001242">
    <property type="entry name" value="Condensation_dom"/>
</dbReference>
<dbReference type="Gene3D" id="3.30.559.10">
    <property type="entry name" value="Chloramphenicol acetyltransferase-like domain"/>
    <property type="match status" value="1"/>
</dbReference>
<dbReference type="GO" id="GO:0003824">
    <property type="term" value="F:catalytic activity"/>
    <property type="evidence" value="ECO:0007669"/>
    <property type="project" value="InterPro"/>
</dbReference>
<dbReference type="GO" id="GO:0031177">
    <property type="term" value="F:phosphopantetheine binding"/>
    <property type="evidence" value="ECO:0007669"/>
    <property type="project" value="TreeGrafter"/>
</dbReference>
<dbReference type="GO" id="GO:0005737">
    <property type="term" value="C:cytoplasm"/>
    <property type="evidence" value="ECO:0007669"/>
    <property type="project" value="TreeGrafter"/>
</dbReference>
<dbReference type="AlphaFoldDB" id="A0A9X4BRH9"/>
<dbReference type="InterPro" id="IPR023213">
    <property type="entry name" value="CAT-like_dom_sf"/>
</dbReference>
<protein>
    <submittedName>
        <fullName evidence="6">Amino acid adenylation domain-containing protein</fullName>
    </submittedName>
</protein>
<dbReference type="Pfam" id="PF00501">
    <property type="entry name" value="AMP-binding"/>
    <property type="match status" value="1"/>
</dbReference>
<comment type="similarity">
    <text evidence="2">Belongs to the ATP-dependent AMP-binding enzyme family.</text>
</comment>
<dbReference type="EMBL" id="JANWTP010000029">
    <property type="protein sequence ID" value="MDC8638252.1"/>
    <property type="molecule type" value="Genomic_DNA"/>
</dbReference>
<dbReference type="SUPFAM" id="SSF52777">
    <property type="entry name" value="CoA-dependent acyltransferases"/>
    <property type="match status" value="2"/>
</dbReference>
<dbReference type="Gene3D" id="2.30.38.10">
    <property type="entry name" value="Luciferase, Domain 3"/>
    <property type="match status" value="1"/>
</dbReference>
<evidence type="ECO:0000256" key="3">
    <source>
        <dbReference type="ARBA" id="ARBA00022450"/>
    </source>
</evidence>
<accession>A0A9X4BRH9</accession>
<evidence type="ECO:0000256" key="1">
    <source>
        <dbReference type="ARBA" id="ARBA00001957"/>
    </source>
</evidence>
<dbReference type="InterPro" id="IPR010071">
    <property type="entry name" value="AA_adenyl_dom"/>
</dbReference>
<evidence type="ECO:0000256" key="4">
    <source>
        <dbReference type="ARBA" id="ARBA00022553"/>
    </source>
</evidence>
<dbReference type="InterPro" id="IPR020845">
    <property type="entry name" value="AMP-binding_CS"/>
</dbReference>
<keyword evidence="3" id="KW-0596">Phosphopantetheine</keyword>
<dbReference type="Gene3D" id="1.10.1200.10">
    <property type="entry name" value="ACP-like"/>
    <property type="match status" value="1"/>
</dbReference>
<comment type="cofactor">
    <cofactor evidence="1">
        <name>pantetheine 4'-phosphate</name>
        <dbReference type="ChEBI" id="CHEBI:47942"/>
    </cofactor>
</comment>
<proteinExistence type="inferred from homology"/>
<dbReference type="FunFam" id="3.40.50.980:FF:000001">
    <property type="entry name" value="Non-ribosomal peptide synthetase"/>
    <property type="match status" value="1"/>
</dbReference>
<gene>
    <name evidence="6" type="ORF">NY667_10525</name>
</gene>
<dbReference type="SUPFAM" id="SSF56801">
    <property type="entry name" value="Acetyl-CoA synthetase-like"/>
    <property type="match status" value="1"/>
</dbReference>
<dbReference type="SUPFAM" id="SSF47336">
    <property type="entry name" value="ACP-like"/>
    <property type="match status" value="1"/>
</dbReference>
<sequence>MARMESNASTNANDRLMGPLTFSQRKIWLTDQIAGDTAKHGAGTRRHTVQLRFHGRIDTAILGTALAVLIQRHAVLRTTFHSDGGDPYQRIWPAPPQVFFPELDWGDVSAATLERRIRRFMADDAGKPFNLSQGALGRCVLIRKGDGQADLVLTLHRIIVDDRSVGILADDLMTIYATTAQGCSLEDERPQAQLVDAALQQLQHAEAHDVRERLCFWQEHLRGAPACAELETDASAATGVGNRLGSVRVPLGAAIADDLARTSTGAGLAIHVPLIAAWAVLLSKLGAASNVAMGLLLPRHRAGGVVGPLDEIVPFQVRACDLASIDDLLARIGGDLAAIEAMASTPSEWILGNTEHGMADAVLDRVMVHLDTSVAHRSPSPHLSLRSQQPPPLYSASFGVALRIRAIDGRPTAELIYAARKFRNTSMQQLAARLAHVAGSIAGDGQRCAGSLPLLSPQQQRRVVAMFNARKPPSERNLLLHQLFEQQVRRRPDHPALKFGDASTSYRDLNARANRLAHYLRAQGVATEDRVAVCMPRGQDMIVAMLGVLKAGAAYVPLDPALPDDRLRHIIEDSGAVAAIAPRSLASLCKRARLPRIDLKQGASAAAIAIASARAPRLSASRLGPGNLAYVIYTSGSTGLPKGVLVEHASAVSSTRARQRYYGCIGRALLISPISFDSSIAVVYGALATGGTLVIASDAAARDARALARKIVSEDIDYVLTVPEFLRQILHELGGLRGVNPALRLVTAGDACPRSLVDAARSLSLRLYNEYGPTEATVWASVHDCSELGARAVVPIGRPIDTARIYILDAYGLPVAVGMIGEICIGGDGVARGYMHRPGLTGEQFVDDPFVRGVTGRMYRTGDLGRWLPSGHVEFCGRRDSQVKLRGYRIELEEIEAHLAAIAAVEAAAVRLEQTGANSQRLVAYIVCKDHVRFQPAAFQAQLSLGLPAYMVPAAYVQLKSFPLTPNGKIDRAALPRAAEKTVARGGYLAPRGDTELRLAALWAGVLVIPRVGREDNFFQLGGDSLSAARLVTSCRQHGWRVRVHDLFRSPTLKEFARRLRSSR</sequence>
<dbReference type="FunFam" id="3.40.50.12780:FF:000012">
    <property type="entry name" value="Non-ribosomal peptide synthetase"/>
    <property type="match status" value="1"/>
</dbReference>
<dbReference type="PROSITE" id="PS50075">
    <property type="entry name" value="CARRIER"/>
    <property type="match status" value="1"/>
</dbReference>
<name>A0A9X4BRH9_9XANT</name>
<dbReference type="InterPro" id="IPR000873">
    <property type="entry name" value="AMP-dep_synth/lig_dom"/>
</dbReference>
<dbReference type="Gene3D" id="3.40.50.980">
    <property type="match status" value="2"/>
</dbReference>
<dbReference type="PANTHER" id="PTHR45527:SF1">
    <property type="entry name" value="FATTY ACID SYNTHASE"/>
    <property type="match status" value="1"/>
</dbReference>
<dbReference type="GO" id="GO:0043041">
    <property type="term" value="P:amino acid activation for nonribosomal peptide biosynthetic process"/>
    <property type="evidence" value="ECO:0007669"/>
    <property type="project" value="TreeGrafter"/>
</dbReference>
<reference evidence="6" key="2">
    <citation type="submission" date="2022-08" db="EMBL/GenBank/DDBJ databases">
        <authorList>
            <person name="Iruegas-Bocardo F."/>
            <person name="Weisberg A.J."/>
            <person name="Riutta E.R."/>
            <person name="Kilday K."/>
            <person name="Bonkowski J.C."/>
            <person name="Creswell T."/>
            <person name="Daughtrey M.L."/>
            <person name="Rane K."/>
            <person name="Grunwald N.J."/>
            <person name="Chang J.H."/>
            <person name="Putnam M.L."/>
        </authorList>
    </citation>
    <scope>NUCLEOTIDE SEQUENCE</scope>
    <source>
        <strain evidence="6">22-338</strain>
    </source>
</reference>